<reference evidence="8" key="1">
    <citation type="journal article" date="2019" name="Int. J. Syst. Evol. Microbiol.">
        <title>The Global Catalogue of Microorganisms (GCM) 10K type strain sequencing project: providing services to taxonomists for standard genome sequencing and annotation.</title>
        <authorList>
            <consortium name="The Broad Institute Genomics Platform"/>
            <consortium name="The Broad Institute Genome Sequencing Center for Infectious Disease"/>
            <person name="Wu L."/>
            <person name="Ma J."/>
        </authorList>
    </citation>
    <scope>NUCLEOTIDE SEQUENCE [LARGE SCALE GENOMIC DNA]</scope>
    <source>
        <strain evidence="8">TISTR 1827</strain>
    </source>
</reference>
<comment type="subcellular location">
    <subcellularLocation>
        <location evidence="5">Cell membrane</location>
        <topology evidence="5">Lipid-anchor</topology>
    </subcellularLocation>
</comment>
<dbReference type="EMBL" id="JBHUMY010000023">
    <property type="protein sequence ID" value="MFD2662183.1"/>
    <property type="molecule type" value="Genomic_DNA"/>
</dbReference>
<dbReference type="InterPro" id="IPR006060">
    <property type="entry name" value="Maltose/Cyclodextrin-bd"/>
</dbReference>
<dbReference type="RefSeq" id="WP_379276059.1">
    <property type="nucleotide sequence ID" value="NZ_JBHUGT010000023.1"/>
</dbReference>
<evidence type="ECO:0000256" key="3">
    <source>
        <dbReference type="ARBA" id="ARBA00022597"/>
    </source>
</evidence>
<keyword evidence="4 5" id="KW-0732">Signal</keyword>
<dbReference type="PROSITE" id="PS51257">
    <property type="entry name" value="PROKAR_LIPOPROTEIN"/>
    <property type="match status" value="1"/>
</dbReference>
<evidence type="ECO:0000256" key="4">
    <source>
        <dbReference type="ARBA" id="ARBA00022729"/>
    </source>
</evidence>
<dbReference type="PRINTS" id="PR00181">
    <property type="entry name" value="MALTOSEBP"/>
</dbReference>
<keyword evidence="3 5" id="KW-0762">Sugar transport</keyword>
<dbReference type="InterPro" id="IPR006059">
    <property type="entry name" value="SBP"/>
</dbReference>
<organism evidence="7 8">
    <name type="scientific">Paenibacillus thailandensis</name>
    <dbReference type="NCBI Taxonomy" id="393250"/>
    <lineage>
        <taxon>Bacteria</taxon>
        <taxon>Bacillati</taxon>
        <taxon>Bacillota</taxon>
        <taxon>Bacilli</taxon>
        <taxon>Bacillales</taxon>
        <taxon>Paenibacillaceae</taxon>
        <taxon>Paenibacillus</taxon>
    </lineage>
</organism>
<dbReference type="Proteomes" id="UP001597493">
    <property type="component" value="Unassembled WGS sequence"/>
</dbReference>
<evidence type="ECO:0000313" key="7">
    <source>
        <dbReference type="EMBL" id="MFD2662183.1"/>
    </source>
</evidence>
<proteinExistence type="inferred from homology"/>
<keyword evidence="5" id="KW-0449">Lipoprotein</keyword>
<evidence type="ECO:0000256" key="6">
    <source>
        <dbReference type="SAM" id="MobiDB-lite"/>
    </source>
</evidence>
<sequence length="435" mass="46368">MKKWLVMTLLASLFVVTACGGSNGGGNTAAPTSEASAEPTASAGAGGETAELEPEEGASLVVWDSKSERAYLEEMTKKFTEQYGIPVKIEEVEGPDQVKKLTTDGPAGLGADVVSFAHDNLGTAVPAGLLLPNDFFEEQTRKENSEVAVNAVSYDGTLYGYPRSVETYTLIYNKALVKEAPKSFDDVVAFAKTYNDPAANKYAIMWELGNFYYNYMFIASNGGYVYGDNGQNAEDIGLNNDAAVQGMTYFASLKESLLPMNSGDITYDIKKGLFTSGSLAMDINGPWTIGEYKNAGLDIGVAPLPTINGNSTVSFSGVKAWYVNAYSKYPKAARLLANFLGSKESQLLDFKMTGAIPANKEAANDPAIQNDEATKGFLAQFNNSQSMPTAPEMGNVWTPIGAAFADVWNDGKDPKAALDNAVQQIKDANGGTAAK</sequence>
<evidence type="ECO:0000313" key="8">
    <source>
        <dbReference type="Proteomes" id="UP001597493"/>
    </source>
</evidence>
<feature type="chain" id="PRO_5044965309" description="Maltodextrin-binding protein" evidence="5">
    <location>
        <begin position="19"/>
        <end position="435"/>
    </location>
</feature>
<feature type="signal peptide" evidence="5">
    <location>
        <begin position="1"/>
        <end position="18"/>
    </location>
</feature>
<comment type="similarity">
    <text evidence="1 5">Belongs to the bacterial solute-binding protein 1 family.</text>
</comment>
<keyword evidence="5" id="KW-1003">Cell membrane</keyword>
<accession>A0ABW5R316</accession>
<evidence type="ECO:0000256" key="5">
    <source>
        <dbReference type="RuleBase" id="RU365005"/>
    </source>
</evidence>
<feature type="region of interest" description="Disordered" evidence="6">
    <location>
        <begin position="23"/>
        <end position="58"/>
    </location>
</feature>
<evidence type="ECO:0000256" key="1">
    <source>
        <dbReference type="ARBA" id="ARBA00008520"/>
    </source>
</evidence>
<dbReference type="Gene3D" id="3.40.190.10">
    <property type="entry name" value="Periplasmic binding protein-like II"/>
    <property type="match status" value="2"/>
</dbReference>
<protein>
    <recommendedName>
        <fullName evidence="5">Maltodextrin-binding protein</fullName>
    </recommendedName>
</protein>
<keyword evidence="5" id="KW-0472">Membrane</keyword>
<dbReference type="Pfam" id="PF13416">
    <property type="entry name" value="SBP_bac_8"/>
    <property type="match status" value="1"/>
</dbReference>
<evidence type="ECO:0000256" key="2">
    <source>
        <dbReference type="ARBA" id="ARBA00022448"/>
    </source>
</evidence>
<dbReference type="PANTHER" id="PTHR30061:SF50">
    <property type="entry name" value="MALTOSE_MALTODEXTRIN-BINDING PERIPLASMIC PROTEIN"/>
    <property type="match status" value="1"/>
</dbReference>
<dbReference type="PANTHER" id="PTHR30061">
    <property type="entry name" value="MALTOSE-BINDING PERIPLASMIC PROTEIN"/>
    <property type="match status" value="1"/>
</dbReference>
<dbReference type="SUPFAM" id="SSF53850">
    <property type="entry name" value="Periplasmic binding protein-like II"/>
    <property type="match status" value="1"/>
</dbReference>
<comment type="caution">
    <text evidence="7">The sequence shown here is derived from an EMBL/GenBank/DDBJ whole genome shotgun (WGS) entry which is preliminary data.</text>
</comment>
<keyword evidence="8" id="KW-1185">Reference proteome</keyword>
<name>A0ABW5R316_9BACL</name>
<keyword evidence="2 5" id="KW-0813">Transport</keyword>
<gene>
    <name evidence="7" type="ORF">ACFSW5_18155</name>
</gene>
<dbReference type="CDD" id="cd13586">
    <property type="entry name" value="PBP2_Maltose_binding_like"/>
    <property type="match status" value="1"/>
</dbReference>
<feature type="compositionally biased region" description="Low complexity" evidence="6">
    <location>
        <begin position="28"/>
        <end position="43"/>
    </location>
</feature>